<sequence length="414" mass="45437">MRSATVFVLGLDEANLELLRQVPDADRYEFHGLLTIGQLQGGDIPIDDLLAEACAVLDDFDGPIDAIVGYWDFPVSTMLPILQRRYNVRGAPLEAVLKCEHKYWSRLVQSEVITEYPPFALVEPTDPNPPSGVDYPFWLKPVKSFSSALAFEVTDFDTFTKARTEIADGIERVGEPFEHLLAQADLPKEIASVGGQVCLAEAAMSGARAAVEGYCVDGKAVVYGVLDSLVYDGVSSFLRHQYPSQLPESTQRRLCEVAEKVIEHIGLSPATFSVEFFCDPATDEVWLLEINPRHSQSHAELFLHVDGVPNHQRMLAVALGEDPAVPAGGGKHGISALWYLRHFSDGVLTGSLEAGELEPGVRVHWRVSSGDRLTVGDSYSHLLAEITVGAEDEDDLVAKYERTVAALDYRVEEA</sequence>
<dbReference type="PANTHER" id="PTHR43585:SF2">
    <property type="entry name" value="ATP-GRASP ENZYME FSQD"/>
    <property type="match status" value="1"/>
</dbReference>
<comment type="caution">
    <text evidence="6">The sequence shown here is derived from an EMBL/GenBank/DDBJ whole genome shotgun (WGS) entry which is preliminary data.</text>
</comment>
<evidence type="ECO:0000259" key="5">
    <source>
        <dbReference type="PROSITE" id="PS50975"/>
    </source>
</evidence>
<dbReference type="RefSeq" id="WP_308425881.1">
    <property type="nucleotide sequence ID" value="NZ_BMRB01000002.1"/>
</dbReference>
<dbReference type="AlphaFoldDB" id="A0A918LD32"/>
<dbReference type="EMBL" id="BMRB01000002">
    <property type="protein sequence ID" value="GGS30930.1"/>
    <property type="molecule type" value="Genomic_DNA"/>
</dbReference>
<reference evidence="6" key="2">
    <citation type="submission" date="2020-09" db="EMBL/GenBank/DDBJ databases">
        <authorList>
            <person name="Sun Q."/>
            <person name="Ohkuma M."/>
        </authorList>
    </citation>
    <scope>NUCLEOTIDE SEQUENCE</scope>
    <source>
        <strain evidence="6">JCM 3276</strain>
    </source>
</reference>
<evidence type="ECO:0000256" key="3">
    <source>
        <dbReference type="ARBA" id="ARBA00022840"/>
    </source>
</evidence>
<keyword evidence="7" id="KW-1185">Reference proteome</keyword>
<accession>A0A918LD32</accession>
<keyword evidence="1" id="KW-0436">Ligase</keyword>
<evidence type="ECO:0000313" key="7">
    <source>
        <dbReference type="Proteomes" id="UP000660680"/>
    </source>
</evidence>
<gene>
    <name evidence="6" type="ORF">GCM10010171_25830</name>
</gene>
<feature type="domain" description="ATP-grasp" evidence="5">
    <location>
        <begin position="106"/>
        <end position="319"/>
    </location>
</feature>
<dbReference type="PANTHER" id="PTHR43585">
    <property type="entry name" value="FUMIPYRROLE BIOSYNTHESIS PROTEIN C"/>
    <property type="match status" value="1"/>
</dbReference>
<dbReference type="GO" id="GO:0005524">
    <property type="term" value="F:ATP binding"/>
    <property type="evidence" value="ECO:0007669"/>
    <property type="project" value="UniProtKB-UniRule"/>
</dbReference>
<dbReference type="InterPro" id="IPR052032">
    <property type="entry name" value="ATP-dep_AA_Ligase"/>
</dbReference>
<dbReference type="Proteomes" id="UP000660680">
    <property type="component" value="Unassembled WGS sequence"/>
</dbReference>
<evidence type="ECO:0000256" key="4">
    <source>
        <dbReference type="PROSITE-ProRule" id="PRU00409"/>
    </source>
</evidence>
<reference evidence="6" key="1">
    <citation type="journal article" date="2014" name="Int. J. Syst. Evol. Microbiol.">
        <title>Complete genome sequence of Corynebacterium casei LMG S-19264T (=DSM 44701T), isolated from a smear-ripened cheese.</title>
        <authorList>
            <consortium name="US DOE Joint Genome Institute (JGI-PGF)"/>
            <person name="Walter F."/>
            <person name="Albersmeier A."/>
            <person name="Kalinowski J."/>
            <person name="Ruckert C."/>
        </authorList>
    </citation>
    <scope>NUCLEOTIDE SEQUENCE</scope>
    <source>
        <strain evidence="6">JCM 3276</strain>
    </source>
</reference>
<dbReference type="SUPFAM" id="SSF56059">
    <property type="entry name" value="Glutathione synthetase ATP-binding domain-like"/>
    <property type="match status" value="1"/>
</dbReference>
<dbReference type="Gene3D" id="3.30.470.20">
    <property type="entry name" value="ATP-grasp fold, B domain"/>
    <property type="match status" value="1"/>
</dbReference>
<protein>
    <recommendedName>
        <fullName evidence="5">ATP-grasp domain-containing protein</fullName>
    </recommendedName>
</protein>
<keyword evidence="2 4" id="KW-0547">Nucleotide-binding</keyword>
<dbReference type="GO" id="GO:0046872">
    <property type="term" value="F:metal ion binding"/>
    <property type="evidence" value="ECO:0007669"/>
    <property type="project" value="InterPro"/>
</dbReference>
<name>A0A918LD32_9PSEU</name>
<proteinExistence type="predicted"/>
<evidence type="ECO:0000313" key="6">
    <source>
        <dbReference type="EMBL" id="GGS30930.1"/>
    </source>
</evidence>
<dbReference type="GO" id="GO:0016874">
    <property type="term" value="F:ligase activity"/>
    <property type="evidence" value="ECO:0007669"/>
    <property type="project" value="UniProtKB-KW"/>
</dbReference>
<dbReference type="InterPro" id="IPR011761">
    <property type="entry name" value="ATP-grasp"/>
</dbReference>
<evidence type="ECO:0000256" key="2">
    <source>
        <dbReference type="ARBA" id="ARBA00022741"/>
    </source>
</evidence>
<keyword evidence="3 4" id="KW-0067">ATP-binding</keyword>
<dbReference type="Pfam" id="PF13535">
    <property type="entry name" value="ATP-grasp_4"/>
    <property type="match status" value="1"/>
</dbReference>
<organism evidence="6 7">
    <name type="scientific">Actinokineospora fastidiosa</name>
    <dbReference type="NCBI Taxonomy" id="1816"/>
    <lineage>
        <taxon>Bacteria</taxon>
        <taxon>Bacillati</taxon>
        <taxon>Actinomycetota</taxon>
        <taxon>Actinomycetes</taxon>
        <taxon>Pseudonocardiales</taxon>
        <taxon>Pseudonocardiaceae</taxon>
        <taxon>Actinokineospora</taxon>
    </lineage>
</organism>
<dbReference type="PROSITE" id="PS50975">
    <property type="entry name" value="ATP_GRASP"/>
    <property type="match status" value="1"/>
</dbReference>
<evidence type="ECO:0000256" key="1">
    <source>
        <dbReference type="ARBA" id="ARBA00022598"/>
    </source>
</evidence>